<dbReference type="RefSeq" id="WP_131596430.1">
    <property type="nucleotide sequence ID" value="NZ_SJSL01000002.1"/>
</dbReference>
<evidence type="ECO:0000256" key="4">
    <source>
        <dbReference type="ARBA" id="ARBA00022679"/>
    </source>
</evidence>
<dbReference type="GO" id="GO:0004015">
    <property type="term" value="F:adenosylmethionine-8-amino-7-oxononanoate transaminase activity"/>
    <property type="evidence" value="ECO:0007669"/>
    <property type="project" value="UniProtKB-UniRule"/>
</dbReference>
<dbReference type="InterPro" id="IPR015424">
    <property type="entry name" value="PyrdxlP-dep_Trfase"/>
</dbReference>
<keyword evidence="6 9" id="KW-0093">Biotin biosynthesis</keyword>
<evidence type="ECO:0000256" key="3">
    <source>
        <dbReference type="ARBA" id="ARBA00022576"/>
    </source>
</evidence>
<evidence type="ECO:0000313" key="11">
    <source>
        <dbReference type="Proteomes" id="UP000293347"/>
    </source>
</evidence>
<comment type="catalytic activity">
    <reaction evidence="8 9">
        <text>(8S)-8-amino-7-oxononanoate + S-adenosyl-L-methionine = S-adenosyl-4-methylsulfanyl-2-oxobutanoate + (7R,8S)-7,8-diammoniononanoate</text>
        <dbReference type="Rhea" id="RHEA:16861"/>
        <dbReference type="ChEBI" id="CHEBI:16490"/>
        <dbReference type="ChEBI" id="CHEBI:59789"/>
        <dbReference type="ChEBI" id="CHEBI:149468"/>
        <dbReference type="ChEBI" id="CHEBI:149469"/>
        <dbReference type="EC" id="2.6.1.62"/>
    </reaction>
</comment>
<feature type="binding site" evidence="9">
    <location>
        <position position="235"/>
    </location>
    <ligand>
        <name>pyridoxal 5'-phosphate</name>
        <dbReference type="ChEBI" id="CHEBI:597326"/>
    </ligand>
</feature>
<comment type="cofactor">
    <cofactor evidence="1 9">
        <name>pyridoxal 5'-phosphate</name>
        <dbReference type="ChEBI" id="CHEBI:597326"/>
    </cofactor>
</comment>
<feature type="binding site" evidence="9">
    <location>
        <begin position="299"/>
        <end position="300"/>
    </location>
    <ligand>
        <name>pyridoxal 5'-phosphate</name>
        <dbReference type="ChEBI" id="CHEBI:597326"/>
    </ligand>
</feature>
<feature type="binding site" evidence="9">
    <location>
        <begin position="110"/>
        <end position="111"/>
    </location>
    <ligand>
        <name>pyridoxal 5'-phosphate</name>
        <dbReference type="ChEBI" id="CHEBI:597326"/>
    </ligand>
</feature>
<dbReference type="Proteomes" id="UP000293347">
    <property type="component" value="Unassembled WGS sequence"/>
</dbReference>
<dbReference type="AlphaFoldDB" id="A0A4R0NLE6"/>
<evidence type="ECO:0000256" key="5">
    <source>
        <dbReference type="ARBA" id="ARBA00022691"/>
    </source>
</evidence>
<feature type="modified residue" description="N6-(pyridoxal phosphate)lysine" evidence="9">
    <location>
        <position position="264"/>
    </location>
</feature>
<dbReference type="FunFam" id="3.40.640.10:FF:000004">
    <property type="entry name" value="Acetylornithine aminotransferase"/>
    <property type="match status" value="1"/>
</dbReference>
<protein>
    <recommendedName>
        <fullName evidence="9">Adenosylmethionine-8-amino-7-oxononanoate aminotransferase</fullName>
        <ecNumber evidence="9">2.6.1.62</ecNumber>
    </recommendedName>
    <alternativeName>
        <fullName evidence="9">7,8-diamino-pelargonic acid aminotransferase</fullName>
        <shortName evidence="9">DAPA AT</shortName>
        <shortName evidence="9">DAPA aminotransferase</shortName>
    </alternativeName>
    <alternativeName>
        <fullName evidence="9">7,8-diaminononanoate synthase</fullName>
        <shortName evidence="9">DANS</shortName>
    </alternativeName>
    <alternativeName>
        <fullName evidence="9">Diaminopelargonic acid synthase</fullName>
    </alternativeName>
</protein>
<dbReference type="Pfam" id="PF00202">
    <property type="entry name" value="Aminotran_3"/>
    <property type="match status" value="1"/>
</dbReference>
<evidence type="ECO:0000313" key="10">
    <source>
        <dbReference type="EMBL" id="TCD01630.1"/>
    </source>
</evidence>
<dbReference type="UniPathway" id="UPA00078">
    <property type="reaction ID" value="UER00160"/>
</dbReference>
<gene>
    <name evidence="9 10" type="primary">bioA</name>
    <name evidence="10" type="ORF">EZ437_12995</name>
</gene>
<dbReference type="Gene3D" id="3.40.640.10">
    <property type="entry name" value="Type I PLP-dependent aspartate aminotransferase-like (Major domain)"/>
    <property type="match status" value="1"/>
</dbReference>
<keyword evidence="5 9" id="KW-0949">S-adenosyl-L-methionine</keyword>
<comment type="subunit">
    <text evidence="9">Homodimer.</text>
</comment>
<dbReference type="Gene3D" id="3.90.1150.10">
    <property type="entry name" value="Aspartate Aminotransferase, domain 1"/>
    <property type="match status" value="1"/>
</dbReference>
<comment type="similarity">
    <text evidence="9">Belongs to the class-III pyridoxal-phosphate-dependent aminotransferase family. BioA subfamily.</text>
</comment>
<feature type="site" description="Participates in the substrate recognition with KAPA and in a stacking interaction with the adenine ring of SAM" evidence="9">
    <location>
        <position position="15"/>
    </location>
</feature>
<dbReference type="EC" id="2.6.1.62" evidence="9"/>
<accession>A0A4R0NLE6</accession>
<dbReference type="GO" id="GO:0030170">
    <property type="term" value="F:pyridoxal phosphate binding"/>
    <property type="evidence" value="ECO:0007669"/>
    <property type="project" value="UniProtKB-UniRule"/>
</dbReference>
<feature type="binding site" evidence="9">
    <location>
        <position position="264"/>
    </location>
    <ligand>
        <name>substrate</name>
    </ligand>
</feature>
<evidence type="ECO:0000256" key="1">
    <source>
        <dbReference type="ARBA" id="ARBA00001933"/>
    </source>
</evidence>
<comment type="function">
    <text evidence="9">Catalyzes the transfer of the alpha-amino group from S-adenosyl-L-methionine (SAM) to 7-keto-8-aminopelargonic acid (KAPA) to form 7,8-diaminopelargonic acid (DAPA). It is the only aminotransferase known to utilize SAM as an amino donor.</text>
</comment>
<evidence type="ECO:0000256" key="9">
    <source>
        <dbReference type="HAMAP-Rule" id="MF_00834"/>
    </source>
</evidence>
<reference evidence="10 11" key="1">
    <citation type="submission" date="2019-02" db="EMBL/GenBank/DDBJ databases">
        <title>Pedobacter sp. RP-1-14 sp. nov., isolated from Arctic soil.</title>
        <authorList>
            <person name="Dahal R.H."/>
        </authorList>
    </citation>
    <scope>NUCLEOTIDE SEQUENCE [LARGE SCALE GENOMIC DNA]</scope>
    <source>
        <strain evidence="10 11">RP-1-14</strain>
    </source>
</reference>
<keyword evidence="11" id="KW-1185">Reference proteome</keyword>
<dbReference type="GO" id="GO:0009102">
    <property type="term" value="P:biotin biosynthetic process"/>
    <property type="evidence" value="ECO:0007669"/>
    <property type="project" value="UniProtKB-UniRule"/>
</dbReference>
<dbReference type="InterPro" id="IPR005815">
    <property type="entry name" value="BioA"/>
</dbReference>
<feature type="binding site" evidence="9">
    <location>
        <position position="143"/>
    </location>
    <ligand>
        <name>substrate</name>
    </ligand>
</feature>
<dbReference type="InterPro" id="IPR005814">
    <property type="entry name" value="Aminotrans_3"/>
</dbReference>
<dbReference type="NCBIfam" id="TIGR00508">
    <property type="entry name" value="bioA"/>
    <property type="match status" value="1"/>
</dbReference>
<dbReference type="NCBIfam" id="NF004624">
    <property type="entry name" value="PRK05964.1"/>
    <property type="match status" value="1"/>
</dbReference>
<proteinExistence type="inferred from homology"/>
<dbReference type="OrthoDB" id="9801052at2"/>
<name>A0A4R0NLE6_9SPHI</name>
<sequence>MSLAERDKKVIWHPYTQMKDALPHIPIVRGEGVYLFDEDGKRYIDAVSSWWVNIHGHAHPHIAARVSEQLKTLEHVIFAGFTHEPAVELAERLLPLLPGKQEKVFYSDNGSTAVEVALKMCLQYWVNTGKQGRTKIIAFKEAYHGDTFGAMSVSGRSIFTDPFKGLLFDVEFLDLPHAGNIEQLKSKINYLSNEVACFIFEPMVLGASGMLMYEAAYLDQLIETCQKHGILTIADEVMTGFGRTGKYFSCEALANSPDIFCLSKGLTGGTMPLGITTCNKQVFGAFLSNDQLKTLYHGHSFTANPVACAASLASMDILLSAETLPNLQRITAKHGEFALTLQGHPKLKAVRQAGTILAMEWETGNDSSYLSGLRNRLYLYFLERGIVLRPLGNILYILPPYVISNDDLDYIYKTITQALNEI</sequence>
<feature type="binding site" evidence="9">
    <location>
        <position position="50"/>
    </location>
    <ligand>
        <name>substrate</name>
    </ligand>
</feature>
<keyword evidence="9" id="KW-0963">Cytoplasm</keyword>
<organism evidence="10 11">
    <name type="scientific">Pedobacter psychroterrae</name>
    <dbReference type="NCBI Taxonomy" id="2530453"/>
    <lineage>
        <taxon>Bacteria</taxon>
        <taxon>Pseudomonadati</taxon>
        <taxon>Bacteroidota</taxon>
        <taxon>Sphingobacteriia</taxon>
        <taxon>Sphingobacteriales</taxon>
        <taxon>Sphingobacteriaceae</taxon>
        <taxon>Pedobacter</taxon>
    </lineage>
</organism>
<evidence type="ECO:0000256" key="6">
    <source>
        <dbReference type="ARBA" id="ARBA00022756"/>
    </source>
</evidence>
<comment type="subcellular location">
    <subcellularLocation>
        <location evidence="9">Cytoplasm</location>
    </subcellularLocation>
</comment>
<dbReference type="InterPro" id="IPR015422">
    <property type="entry name" value="PyrdxlP-dep_Trfase_small"/>
</dbReference>
<dbReference type="SUPFAM" id="SSF53383">
    <property type="entry name" value="PLP-dependent transferases"/>
    <property type="match status" value="1"/>
</dbReference>
<dbReference type="GO" id="GO:0051537">
    <property type="term" value="F:2 iron, 2 sulfur cluster binding"/>
    <property type="evidence" value="ECO:0007669"/>
    <property type="project" value="UniProtKB-KW"/>
</dbReference>
<dbReference type="PANTHER" id="PTHR42684">
    <property type="entry name" value="ADENOSYLMETHIONINE-8-AMINO-7-OXONONANOATE AMINOTRANSFERASE"/>
    <property type="match status" value="1"/>
</dbReference>
<dbReference type="PANTHER" id="PTHR42684:SF3">
    <property type="entry name" value="ADENOSYLMETHIONINE-8-AMINO-7-OXONONANOATE AMINOTRANSFERASE"/>
    <property type="match status" value="1"/>
</dbReference>
<dbReference type="InterPro" id="IPR015421">
    <property type="entry name" value="PyrdxlP-dep_Trfase_major"/>
</dbReference>
<keyword evidence="4 9" id="KW-0808">Transferase</keyword>
<keyword evidence="7 9" id="KW-0663">Pyridoxal phosphate</keyword>
<dbReference type="GO" id="GO:0005737">
    <property type="term" value="C:cytoplasm"/>
    <property type="evidence" value="ECO:0007669"/>
    <property type="project" value="UniProtKB-SubCell"/>
</dbReference>
<dbReference type="HAMAP" id="MF_00834">
    <property type="entry name" value="BioA"/>
    <property type="match status" value="1"/>
</dbReference>
<evidence type="ECO:0000256" key="8">
    <source>
        <dbReference type="ARBA" id="ARBA00048449"/>
    </source>
</evidence>
<evidence type="ECO:0000256" key="7">
    <source>
        <dbReference type="ARBA" id="ARBA00022898"/>
    </source>
</evidence>
<feature type="binding site" evidence="9">
    <location>
        <position position="389"/>
    </location>
    <ligand>
        <name>substrate</name>
    </ligand>
</feature>
<dbReference type="GO" id="GO:0004141">
    <property type="term" value="F:dethiobiotin synthase activity"/>
    <property type="evidence" value="ECO:0007669"/>
    <property type="project" value="TreeGrafter"/>
</dbReference>
<evidence type="ECO:0000256" key="2">
    <source>
        <dbReference type="ARBA" id="ARBA00005063"/>
    </source>
</evidence>
<comment type="caution">
    <text evidence="10">The sequence shown here is derived from an EMBL/GenBank/DDBJ whole genome shotgun (WGS) entry which is preliminary data.</text>
</comment>
<dbReference type="CDD" id="cd00610">
    <property type="entry name" value="OAT_like"/>
    <property type="match status" value="1"/>
</dbReference>
<feature type="binding site" evidence="9">
    <location>
        <position position="298"/>
    </location>
    <ligand>
        <name>substrate</name>
    </ligand>
</feature>
<comment type="pathway">
    <text evidence="2 9">Cofactor biosynthesis; biotin biosynthesis; 7,8-diaminononanoate from 8-amino-7-oxononanoate (SAM route): step 1/1.</text>
</comment>
<dbReference type="EMBL" id="SJSL01000002">
    <property type="protein sequence ID" value="TCD01630.1"/>
    <property type="molecule type" value="Genomic_DNA"/>
</dbReference>
<keyword evidence="3 9" id="KW-0032">Aminotransferase</keyword>